<evidence type="ECO:0000313" key="1">
    <source>
        <dbReference type="EMBL" id="MBB3186956.1"/>
    </source>
</evidence>
<reference evidence="1 2" key="1">
    <citation type="submission" date="2020-08" db="EMBL/GenBank/DDBJ databases">
        <title>Genomic Encyclopedia of Type Strains, Phase IV (KMG-IV): sequencing the most valuable type-strain genomes for metagenomic binning, comparative biology and taxonomic classification.</title>
        <authorList>
            <person name="Goeker M."/>
        </authorList>
    </citation>
    <scope>NUCLEOTIDE SEQUENCE [LARGE SCALE GENOMIC DNA]</scope>
    <source>
        <strain evidence="1 2">DSM 27471</strain>
    </source>
</reference>
<accession>A0A7W5DQ36</accession>
<sequence>MHIWNPTNGDIQLVNRTCINKKYTKTSLNMMPFETKIIVLKSHQ</sequence>
<organism evidence="1 2">
    <name type="scientific">Microbacter margulisiae</name>
    <dbReference type="NCBI Taxonomy" id="1350067"/>
    <lineage>
        <taxon>Bacteria</taxon>
        <taxon>Pseudomonadati</taxon>
        <taxon>Bacteroidota</taxon>
        <taxon>Bacteroidia</taxon>
        <taxon>Bacteroidales</taxon>
        <taxon>Porphyromonadaceae</taxon>
        <taxon>Microbacter</taxon>
    </lineage>
</organism>
<gene>
    <name evidence="1" type="ORF">FHX64_001119</name>
</gene>
<proteinExistence type="predicted"/>
<dbReference type="AlphaFoldDB" id="A0A7W5DQ36"/>
<evidence type="ECO:0000313" key="2">
    <source>
        <dbReference type="Proteomes" id="UP000544222"/>
    </source>
</evidence>
<keyword evidence="2" id="KW-1185">Reference proteome</keyword>
<dbReference type="EMBL" id="JACHYB010000001">
    <property type="protein sequence ID" value="MBB3186956.1"/>
    <property type="molecule type" value="Genomic_DNA"/>
</dbReference>
<protein>
    <submittedName>
        <fullName evidence="1">Uncharacterized protein</fullName>
    </submittedName>
</protein>
<name>A0A7W5DQ36_9PORP</name>
<comment type="caution">
    <text evidence="1">The sequence shown here is derived from an EMBL/GenBank/DDBJ whole genome shotgun (WGS) entry which is preliminary data.</text>
</comment>
<dbReference type="Proteomes" id="UP000544222">
    <property type="component" value="Unassembled WGS sequence"/>
</dbReference>